<evidence type="ECO:0000313" key="1">
    <source>
        <dbReference type="EMBL" id="EXX51299.1"/>
    </source>
</evidence>
<accession>A0A015J8X2</accession>
<organism evidence="1 2">
    <name type="scientific">Rhizophagus irregularis (strain DAOM 197198w)</name>
    <name type="common">Glomus intraradices</name>
    <dbReference type="NCBI Taxonomy" id="1432141"/>
    <lineage>
        <taxon>Eukaryota</taxon>
        <taxon>Fungi</taxon>
        <taxon>Fungi incertae sedis</taxon>
        <taxon>Mucoromycota</taxon>
        <taxon>Glomeromycotina</taxon>
        <taxon>Glomeromycetes</taxon>
        <taxon>Glomerales</taxon>
        <taxon>Glomeraceae</taxon>
        <taxon>Rhizophagus</taxon>
    </lineage>
</organism>
<proteinExistence type="predicted"/>
<evidence type="ECO:0000313" key="2">
    <source>
        <dbReference type="Proteomes" id="UP000022910"/>
    </source>
</evidence>
<dbReference type="HOGENOM" id="CLU_2484536_0_0_1"/>
<name>A0A015J8X2_RHIIW</name>
<reference evidence="1 2" key="1">
    <citation type="submission" date="2014-02" db="EMBL/GenBank/DDBJ databases">
        <title>Single nucleus genome sequencing reveals high similarity among nuclei of an endomycorrhizal fungus.</title>
        <authorList>
            <person name="Lin K."/>
            <person name="Geurts R."/>
            <person name="Zhang Z."/>
            <person name="Limpens E."/>
            <person name="Saunders D.G."/>
            <person name="Mu D."/>
            <person name="Pang E."/>
            <person name="Cao H."/>
            <person name="Cha H."/>
            <person name="Lin T."/>
            <person name="Zhou Q."/>
            <person name="Shang Y."/>
            <person name="Li Y."/>
            <person name="Ivanov S."/>
            <person name="Sharma T."/>
            <person name="Velzen R.V."/>
            <person name="Ruijter N.D."/>
            <person name="Aanen D.K."/>
            <person name="Win J."/>
            <person name="Kamoun S."/>
            <person name="Bisseling T."/>
            <person name="Huang S."/>
        </authorList>
    </citation>
    <scope>NUCLEOTIDE SEQUENCE [LARGE SCALE GENOMIC DNA]</scope>
    <source>
        <strain evidence="2">DAOM197198w</strain>
    </source>
</reference>
<comment type="caution">
    <text evidence="1">The sequence shown here is derived from an EMBL/GenBank/DDBJ whole genome shotgun (WGS) entry which is preliminary data.</text>
</comment>
<gene>
    <name evidence="1" type="ORF">RirG_263080</name>
</gene>
<keyword evidence="2" id="KW-1185">Reference proteome</keyword>
<protein>
    <submittedName>
        <fullName evidence="1">Uncharacterized protein</fullName>
    </submittedName>
</protein>
<sequence>MGCLFEKSMLYENGLTITFPFCDHSYLLSLAAPKILDVNDAVEQEALRQLESYLQLNVKSLKDFPDIPLFLEGSGFLDGPDVLNQLI</sequence>
<dbReference type="EMBL" id="JEMT01029689">
    <property type="protein sequence ID" value="EXX51299.1"/>
    <property type="molecule type" value="Genomic_DNA"/>
</dbReference>
<dbReference type="Proteomes" id="UP000022910">
    <property type="component" value="Unassembled WGS sequence"/>
</dbReference>
<dbReference type="AlphaFoldDB" id="A0A015J8X2"/>